<feature type="compositionally biased region" description="Polar residues" evidence="3">
    <location>
        <begin position="874"/>
        <end position="886"/>
    </location>
</feature>
<feature type="compositionally biased region" description="Polar residues" evidence="3">
    <location>
        <begin position="618"/>
        <end position="636"/>
    </location>
</feature>
<dbReference type="GeneID" id="119727043"/>
<feature type="compositionally biased region" description="Polar residues" evidence="3">
    <location>
        <begin position="594"/>
        <end position="604"/>
    </location>
</feature>
<feature type="compositionally biased region" description="Polar residues" evidence="3">
    <location>
        <begin position="656"/>
        <end position="672"/>
    </location>
</feature>
<feature type="coiled-coil region" evidence="2">
    <location>
        <begin position="927"/>
        <end position="1075"/>
    </location>
</feature>
<feature type="compositionally biased region" description="Basic and acidic residues" evidence="3">
    <location>
        <begin position="860"/>
        <end position="872"/>
    </location>
</feature>
<feature type="compositionally biased region" description="Acidic residues" evidence="3">
    <location>
        <begin position="244"/>
        <end position="256"/>
    </location>
</feature>
<evidence type="ECO:0000313" key="7">
    <source>
        <dbReference type="Proteomes" id="UP000887568"/>
    </source>
</evidence>
<dbReference type="InterPro" id="IPR058029">
    <property type="entry name" value="Tubulin-bd_CENPJ"/>
</dbReference>
<feature type="domain" description="Centromere protein J C-terminal" evidence="4">
    <location>
        <begin position="1406"/>
        <end position="1433"/>
    </location>
</feature>
<feature type="coiled-coil region" evidence="2">
    <location>
        <begin position="104"/>
        <end position="138"/>
    </location>
</feature>
<feature type="compositionally biased region" description="Basic and acidic residues" evidence="3">
    <location>
        <begin position="1120"/>
        <end position="1134"/>
    </location>
</feature>
<feature type="region of interest" description="Disordered" evidence="3">
    <location>
        <begin position="327"/>
        <end position="490"/>
    </location>
</feature>
<feature type="compositionally biased region" description="Polar residues" evidence="3">
    <location>
        <begin position="149"/>
        <end position="168"/>
    </location>
</feature>
<feature type="domain" description="Centromere protein J C-terminal" evidence="4">
    <location>
        <begin position="1332"/>
        <end position="1360"/>
    </location>
</feature>
<dbReference type="Gene3D" id="2.60.450.20">
    <property type="match status" value="1"/>
</dbReference>
<dbReference type="InterPro" id="IPR026581">
    <property type="entry name" value="TCP10L/CENPJ"/>
</dbReference>
<organism evidence="6 7">
    <name type="scientific">Patiria miniata</name>
    <name type="common">Bat star</name>
    <name type="synonym">Asterina miniata</name>
    <dbReference type="NCBI Taxonomy" id="46514"/>
    <lineage>
        <taxon>Eukaryota</taxon>
        <taxon>Metazoa</taxon>
        <taxon>Echinodermata</taxon>
        <taxon>Eleutherozoa</taxon>
        <taxon>Asterozoa</taxon>
        <taxon>Asteroidea</taxon>
        <taxon>Valvatacea</taxon>
        <taxon>Valvatida</taxon>
        <taxon>Asterinidae</taxon>
        <taxon>Patiria</taxon>
    </lineage>
</organism>
<feature type="compositionally biased region" description="Acidic residues" evidence="3">
    <location>
        <begin position="770"/>
        <end position="783"/>
    </location>
</feature>
<dbReference type="OrthoDB" id="10252174at2759"/>
<dbReference type="Proteomes" id="UP000887568">
    <property type="component" value="Unplaced"/>
</dbReference>
<reference evidence="6" key="1">
    <citation type="submission" date="2022-11" db="UniProtKB">
        <authorList>
            <consortium name="EnsemblMetazoa"/>
        </authorList>
    </citation>
    <scope>IDENTIFICATION</scope>
</reference>
<feature type="compositionally biased region" description="Acidic residues" evidence="3">
    <location>
        <begin position="803"/>
        <end position="838"/>
    </location>
</feature>
<feature type="region of interest" description="Disordered" evidence="3">
    <location>
        <begin position="1221"/>
        <end position="1268"/>
    </location>
</feature>
<feature type="compositionally biased region" description="Basic and acidic residues" evidence="3">
    <location>
        <begin position="710"/>
        <end position="740"/>
    </location>
</feature>
<evidence type="ECO:0000259" key="4">
    <source>
        <dbReference type="Pfam" id="PF07202"/>
    </source>
</evidence>
<feature type="compositionally biased region" description="Acidic residues" evidence="3">
    <location>
        <begin position="692"/>
        <end position="701"/>
    </location>
</feature>
<dbReference type="InterPro" id="IPR009852">
    <property type="entry name" value="CENPJ_C_dom"/>
</dbReference>
<keyword evidence="7" id="KW-1185">Reference proteome</keyword>
<feature type="region of interest" description="Disordered" evidence="3">
    <location>
        <begin position="584"/>
        <end position="924"/>
    </location>
</feature>
<dbReference type="PANTHER" id="PTHR10331">
    <property type="entry name" value="T COMPLEX PROTEIN 10"/>
    <property type="match status" value="1"/>
</dbReference>
<evidence type="ECO:0000256" key="2">
    <source>
        <dbReference type="SAM" id="Coils"/>
    </source>
</evidence>
<dbReference type="PANTHER" id="PTHR10331:SF6">
    <property type="entry name" value="SPINDLE ASSEMBLY ABNORMAL 4"/>
    <property type="match status" value="1"/>
</dbReference>
<proteinExistence type="inferred from homology"/>
<feature type="compositionally biased region" description="Polar residues" evidence="3">
    <location>
        <begin position="1140"/>
        <end position="1149"/>
    </location>
</feature>
<evidence type="ECO:0000256" key="3">
    <source>
        <dbReference type="SAM" id="MobiDB-lite"/>
    </source>
</evidence>
<dbReference type="OMA" id="THKRREY"/>
<feature type="domain" description="Centromere protein J C-terminal" evidence="4">
    <location>
        <begin position="1259"/>
        <end position="1292"/>
    </location>
</feature>
<dbReference type="InterPro" id="IPR047002">
    <property type="entry name" value="Tcp10_C_sf"/>
</dbReference>
<feature type="region of interest" description="Disordered" evidence="3">
    <location>
        <begin position="514"/>
        <end position="534"/>
    </location>
</feature>
<keyword evidence="2" id="KW-0175">Coiled coil</keyword>
<dbReference type="GO" id="GO:0005813">
    <property type="term" value="C:centrosome"/>
    <property type="evidence" value="ECO:0007669"/>
    <property type="project" value="TreeGrafter"/>
</dbReference>
<feature type="region of interest" description="Disordered" evidence="3">
    <location>
        <begin position="32"/>
        <end position="53"/>
    </location>
</feature>
<accession>A0A913ZTU8</accession>
<dbReference type="GO" id="GO:0015631">
    <property type="term" value="F:tubulin binding"/>
    <property type="evidence" value="ECO:0007669"/>
    <property type="project" value="TreeGrafter"/>
</dbReference>
<feature type="domain" description="CENPJ tubulin-binding region" evidence="5">
    <location>
        <begin position="301"/>
        <end position="360"/>
    </location>
</feature>
<evidence type="ECO:0000313" key="6">
    <source>
        <dbReference type="EnsemblMetazoa" id="XP_038054864.1"/>
    </source>
</evidence>
<dbReference type="Pfam" id="PF25779">
    <property type="entry name" value="Tubulin-bind_CPAP"/>
    <property type="match status" value="1"/>
</dbReference>
<dbReference type="Pfam" id="PF07202">
    <property type="entry name" value="Tcp10_C"/>
    <property type="match status" value="4"/>
</dbReference>
<name>A0A913ZTU8_PATMI</name>
<dbReference type="GO" id="GO:0060271">
    <property type="term" value="P:cilium assembly"/>
    <property type="evidence" value="ECO:0007669"/>
    <property type="project" value="TreeGrafter"/>
</dbReference>
<feature type="domain" description="Centromere protein J C-terminal" evidence="4">
    <location>
        <begin position="1368"/>
        <end position="1402"/>
    </location>
</feature>
<dbReference type="RefSeq" id="XP_038054864.1">
    <property type="nucleotide sequence ID" value="XM_038198936.1"/>
</dbReference>
<evidence type="ECO:0008006" key="8">
    <source>
        <dbReference type="Google" id="ProtNLM"/>
    </source>
</evidence>
<feature type="region of interest" description="Disordered" evidence="3">
    <location>
        <begin position="141"/>
        <end position="168"/>
    </location>
</feature>
<dbReference type="EnsemblMetazoa" id="XM_038198936.1">
    <property type="protein sequence ID" value="XP_038054864.1"/>
    <property type="gene ID" value="LOC119727043"/>
</dbReference>
<comment type="similarity">
    <text evidence="1">Belongs to the TCP10 family.</text>
</comment>
<dbReference type="GO" id="GO:0061511">
    <property type="term" value="P:centriole elongation"/>
    <property type="evidence" value="ECO:0007669"/>
    <property type="project" value="TreeGrafter"/>
</dbReference>
<feature type="region of interest" description="Disordered" evidence="3">
    <location>
        <begin position="1079"/>
        <end position="1199"/>
    </location>
</feature>
<protein>
    <recommendedName>
        <fullName evidence="8">Centromere protein J</fullName>
    </recommendedName>
</protein>
<feature type="compositionally biased region" description="Polar residues" evidence="3">
    <location>
        <begin position="333"/>
        <end position="343"/>
    </location>
</feature>
<feature type="compositionally biased region" description="Polar residues" evidence="3">
    <location>
        <begin position="467"/>
        <end position="488"/>
    </location>
</feature>
<feature type="compositionally biased region" description="Basic and acidic residues" evidence="3">
    <location>
        <begin position="751"/>
        <end position="769"/>
    </location>
</feature>
<evidence type="ECO:0000259" key="5">
    <source>
        <dbReference type="Pfam" id="PF25779"/>
    </source>
</evidence>
<sequence length="1448" mass="161855">MDNSSEPCQADATMNDALSRTNAWVNRAGVVLDPSPSFGGQAQPGSSLQEDHAGRADGREFAISSELATAIMQIDAGADQAEHQQAKEQARLVQRFHQLKQWQHQQQERLMRQQQEQLQMLRLEQQRVEQTLVAQRQKQWGGIQQIQQSPPRNRTGPHQQRSPAASRLGSTLPNALAQASVSLSQSAGPLALNPLLRNVEKEAQDQAFLRKDMDLASDSASSVAEEGVYPLPETASEMSYGVIEEDEEATPGDGQDEMERREEEDGVGTDNSLDESLQDAAVLNQKMNGSILPHTAQLSGDDRPIESALGSKAKTFEELLELQLKNDAEKYQSAENPPQNTSKDSPRRSFLRKGTGTARFGVISKKPPKPLSPRITQKPPAGGEHRPKPGKMPPVMSTDGMKKNSIAGAGHKPSPAAMNKLSLVKTENKNTKKEDDRRKPEKGHRGKKEEVPQMSRKVASKPPAATKLSQEPLSKQILPISQPQQSVPSLGLPVPQKVTAAMAPIVVVDPVVMSHDDESRGQQSTTEGALPDDTIEMSFQMRMKEWEMNEKVEQEELDEFEILEEAADDNASFASDASVVVNMMQRANERNQRTDGLSTNTLQVPSKYALIQKHGQQKSKSAVRTGSLHPQTQDQSPDPAHSGHQSDGSEDESFVGDQTLTGDNENISSPESSFRGGSRERGVNRQEAGSPTEEDSDEASQENDVSLASQRREALLDHGRKPLKDSTLKTEEGYPIREKIPNPPNARINRRNSEEYEDDQMRDSENKTAEDEEEIGVVSEEDVEKPSRAMKRKAATSSHAVDVDFDDDESWGDFGDAESESFDDNEDEEEEVEGDDESVILAGAPSATSTPPPFKKGHKSVLDRRKETREINQPDATASPPTSSLVSKLFPKLKPTQKTSQPSQEKVKATQLPAKAPETTTAEGLQSKLLKEKLVELEAEISKFRRENAALAKLREEREKGLAALDKEVVDFQKLKAEELKSLQDYKEEEMKKLRKEKRTFEKYQKATRAMPDKKDRDEIELLRKQLSDLQEEMSRRETRWTAASTRLRDRTDVLEQENAELREEVRLLEQQRLQAWKREEEKAKSNLPKPKQQVPIINKQKLPPLSLITDQEPQPNPKHTTDEKRDVVREKPKIIPATTRPQISNSKPENAAVESRTLESSEDDTPLISQPRKPSQKKRSVRFDVDSSPRKHPSTAAAAAAAAAATAITTAADESLDLFSPSREEGGYEYASPKDGTLGSGGREIREQNRSMNNNNDDNEEEIHHPDGKLEEIRADGSRVITYNNQTRKEISADGQSVIVTFFNGDIKQIMPDQRVMYYYAETQTTHTTYPDGLEIIQFSNNQTEKHYPNGTKEITFPDQTIKYLFPNGNEESIFPDGTVLRAEKNGNRTMEFPNGQREVHTTQYKRREYPDGTVKTVFPDGRQETRYSTGRIRVKDKEGRIILDKK</sequence>
<feature type="region of interest" description="Disordered" evidence="3">
    <location>
        <begin position="244"/>
        <end position="310"/>
    </location>
</feature>
<feature type="compositionally biased region" description="Acidic residues" evidence="3">
    <location>
        <begin position="264"/>
        <end position="277"/>
    </location>
</feature>
<dbReference type="GO" id="GO:0005814">
    <property type="term" value="C:centriole"/>
    <property type="evidence" value="ECO:0007669"/>
    <property type="project" value="TreeGrafter"/>
</dbReference>
<feature type="compositionally biased region" description="Polar residues" evidence="3">
    <location>
        <begin position="38"/>
        <end position="48"/>
    </location>
</feature>
<feature type="compositionally biased region" description="Basic and acidic residues" evidence="3">
    <location>
        <begin position="426"/>
        <end position="439"/>
    </location>
</feature>
<evidence type="ECO:0000256" key="1">
    <source>
        <dbReference type="ARBA" id="ARBA00005627"/>
    </source>
</evidence>